<proteinExistence type="predicted"/>
<comment type="caution">
    <text evidence="2">The sequence shown here is derived from an EMBL/GenBank/DDBJ whole genome shotgun (WGS) entry which is preliminary data.</text>
</comment>
<evidence type="ECO:0000256" key="1">
    <source>
        <dbReference type="SAM" id="MobiDB-lite"/>
    </source>
</evidence>
<protein>
    <recommendedName>
        <fullName evidence="4">Alpha 1,4-glycosyltransferase domain-containing protein</fullName>
    </recommendedName>
</protein>
<dbReference type="PANTHER" id="PTHR46830">
    <property type="entry name" value="TRANSFERASE, PUTATIVE-RELATED"/>
    <property type="match status" value="1"/>
</dbReference>
<dbReference type="EMBL" id="CAWYQH010000141">
    <property type="protein sequence ID" value="CAK8694503.1"/>
    <property type="molecule type" value="Genomic_DNA"/>
</dbReference>
<name>A0ABP0GTV4_CLALP</name>
<evidence type="ECO:0000313" key="3">
    <source>
        <dbReference type="Proteomes" id="UP001642483"/>
    </source>
</evidence>
<dbReference type="PANTHER" id="PTHR46830:SF1">
    <property type="entry name" value="ALPHA-1,4-N-ACETYLGLUCOSAMINYLTRANSFERASE"/>
    <property type="match status" value="1"/>
</dbReference>
<dbReference type="InterPro" id="IPR029044">
    <property type="entry name" value="Nucleotide-diphossugar_trans"/>
</dbReference>
<accession>A0ABP0GTV4</accession>
<keyword evidence="3" id="KW-1185">Reference proteome</keyword>
<feature type="compositionally biased region" description="Polar residues" evidence="1">
    <location>
        <begin position="15"/>
        <end position="40"/>
    </location>
</feature>
<sequence>MLVMRSVSFNREVGVSNSTSSGLSGNQSTGRQSMFRNVSKNDYGDREDETCYKPAGAISYRVCKKLPYLRINCGVKEKNARTYKVPNVVHFIWFGSPSFRFYNYMAMRSVASHQQPEKILFHFSKTKPKGTLWERIVAELPCLELRKIEAPKEVLGVKISRVIPQTDAARMQILLKSGGIYIDNDVITLRNLNSLRNYSVTFGRSVGNVISMGVVLAEPNSTFLTQFYHEYPKHFDRRWPWAFTTRYLGEYYRKQFQLGVHVEETSMQRPNPYQKVDGGVSATTLAHWDLSKNYFLHIHPQKSLQNPVIDRNFGNWNAHILRKMDNVFGEAARRGLFGSADLIFSPGEKTRERVDTFKVSLLAPLRTQHTV</sequence>
<feature type="region of interest" description="Disordered" evidence="1">
    <location>
        <begin position="14"/>
        <end position="47"/>
    </location>
</feature>
<evidence type="ECO:0008006" key="4">
    <source>
        <dbReference type="Google" id="ProtNLM"/>
    </source>
</evidence>
<dbReference type="InterPro" id="IPR007577">
    <property type="entry name" value="GlycoTrfase_DXD_sugar-bd_CS"/>
</dbReference>
<dbReference type="Proteomes" id="UP001642483">
    <property type="component" value="Unassembled WGS sequence"/>
</dbReference>
<dbReference type="Gene3D" id="3.90.550.20">
    <property type="match status" value="1"/>
</dbReference>
<gene>
    <name evidence="2" type="ORF">CVLEPA_LOCUS27870</name>
</gene>
<dbReference type="SUPFAM" id="SSF53448">
    <property type="entry name" value="Nucleotide-diphospho-sugar transferases"/>
    <property type="match status" value="1"/>
</dbReference>
<organism evidence="2 3">
    <name type="scientific">Clavelina lepadiformis</name>
    <name type="common">Light-bulb sea squirt</name>
    <name type="synonym">Ascidia lepadiformis</name>
    <dbReference type="NCBI Taxonomy" id="159417"/>
    <lineage>
        <taxon>Eukaryota</taxon>
        <taxon>Metazoa</taxon>
        <taxon>Chordata</taxon>
        <taxon>Tunicata</taxon>
        <taxon>Ascidiacea</taxon>
        <taxon>Aplousobranchia</taxon>
        <taxon>Clavelinidae</taxon>
        <taxon>Clavelina</taxon>
    </lineage>
</organism>
<evidence type="ECO:0000313" key="2">
    <source>
        <dbReference type="EMBL" id="CAK8694503.1"/>
    </source>
</evidence>
<reference evidence="2 3" key="1">
    <citation type="submission" date="2024-02" db="EMBL/GenBank/DDBJ databases">
        <authorList>
            <person name="Daric V."/>
            <person name="Darras S."/>
        </authorList>
    </citation>
    <scope>NUCLEOTIDE SEQUENCE [LARGE SCALE GENOMIC DNA]</scope>
</reference>
<dbReference type="Pfam" id="PF04488">
    <property type="entry name" value="Gly_transf_sug"/>
    <property type="match status" value="1"/>
</dbReference>